<keyword evidence="1" id="KW-0863">Zinc-finger</keyword>
<reference evidence="4 5" key="1">
    <citation type="journal article" date="2019" name="Sci. Rep.">
        <title>Orb-weaving spider Araneus ventricosus genome elucidates the spidroin gene catalogue.</title>
        <authorList>
            <person name="Kono N."/>
            <person name="Nakamura H."/>
            <person name="Ohtoshi R."/>
            <person name="Moran D.A.P."/>
            <person name="Shinohara A."/>
            <person name="Yoshida Y."/>
            <person name="Fujiwara M."/>
            <person name="Mori M."/>
            <person name="Tomita M."/>
            <person name="Arakawa K."/>
        </authorList>
    </citation>
    <scope>NUCLEOTIDE SEQUENCE [LARGE SCALE GENOMIC DNA]</scope>
</reference>
<dbReference type="InterPro" id="IPR036875">
    <property type="entry name" value="Znf_CCHC_sf"/>
</dbReference>
<protein>
    <recommendedName>
        <fullName evidence="3">CCHC-type domain-containing protein</fullName>
    </recommendedName>
</protein>
<organism evidence="4 5">
    <name type="scientific">Araneus ventricosus</name>
    <name type="common">Orbweaver spider</name>
    <name type="synonym">Epeira ventricosa</name>
    <dbReference type="NCBI Taxonomy" id="182803"/>
    <lineage>
        <taxon>Eukaryota</taxon>
        <taxon>Metazoa</taxon>
        <taxon>Ecdysozoa</taxon>
        <taxon>Arthropoda</taxon>
        <taxon>Chelicerata</taxon>
        <taxon>Arachnida</taxon>
        <taxon>Araneae</taxon>
        <taxon>Araneomorphae</taxon>
        <taxon>Entelegynae</taxon>
        <taxon>Araneoidea</taxon>
        <taxon>Araneidae</taxon>
        <taxon>Araneus</taxon>
    </lineage>
</organism>
<dbReference type="OrthoDB" id="6437361at2759"/>
<feature type="domain" description="CCHC-type" evidence="3">
    <location>
        <begin position="250"/>
        <end position="265"/>
    </location>
</feature>
<keyword evidence="1" id="KW-0862">Zinc</keyword>
<dbReference type="AlphaFoldDB" id="A0A4Y2UHI3"/>
<dbReference type="EMBL" id="BGPR01036004">
    <property type="protein sequence ID" value="GBO11070.1"/>
    <property type="molecule type" value="Genomic_DNA"/>
</dbReference>
<keyword evidence="1" id="KW-0479">Metal-binding</keyword>
<evidence type="ECO:0000256" key="1">
    <source>
        <dbReference type="PROSITE-ProRule" id="PRU00047"/>
    </source>
</evidence>
<evidence type="ECO:0000313" key="5">
    <source>
        <dbReference type="Proteomes" id="UP000499080"/>
    </source>
</evidence>
<comment type="caution">
    <text evidence="4">The sequence shown here is derived from an EMBL/GenBank/DDBJ whole genome shotgun (WGS) entry which is preliminary data.</text>
</comment>
<proteinExistence type="predicted"/>
<dbReference type="PROSITE" id="PS50158">
    <property type="entry name" value="ZF_CCHC"/>
    <property type="match status" value="1"/>
</dbReference>
<dbReference type="SUPFAM" id="SSF57756">
    <property type="entry name" value="Retrovirus zinc finger-like domains"/>
    <property type="match status" value="1"/>
</dbReference>
<evidence type="ECO:0000256" key="2">
    <source>
        <dbReference type="SAM" id="MobiDB-lite"/>
    </source>
</evidence>
<dbReference type="Proteomes" id="UP000499080">
    <property type="component" value="Unassembled WGS sequence"/>
</dbReference>
<evidence type="ECO:0000259" key="3">
    <source>
        <dbReference type="PROSITE" id="PS50158"/>
    </source>
</evidence>
<evidence type="ECO:0000313" key="4">
    <source>
        <dbReference type="EMBL" id="GBO11070.1"/>
    </source>
</evidence>
<dbReference type="GO" id="GO:0008270">
    <property type="term" value="F:zinc ion binding"/>
    <property type="evidence" value="ECO:0007669"/>
    <property type="project" value="UniProtKB-KW"/>
</dbReference>
<keyword evidence="5" id="KW-1185">Reference proteome</keyword>
<dbReference type="GO" id="GO:0003676">
    <property type="term" value="F:nucleic acid binding"/>
    <property type="evidence" value="ECO:0007669"/>
    <property type="project" value="InterPro"/>
</dbReference>
<name>A0A4Y2UHI3_ARAVE</name>
<feature type="region of interest" description="Disordered" evidence="2">
    <location>
        <begin position="1"/>
        <end position="26"/>
    </location>
</feature>
<sequence length="330" mass="38513">MSTHERTASVFSQNPDGEPPSSPVADGMIDKALDVQREWTNLITLWILAPKNEEEAANIVQKMMKLFFEQQVMMMHLMGRLAEREAGRDKYYSTAVKTAPERAESGERFRQKPKRQFSVLVNPKKRPVVGNHQKGHSGKSLSIEDREFKKIDEIVNNYEIIKPLPRKPRIVIYGVDNDLTKDEVQENLVSQNNVMTSEGFEVLSSVQGKQGKNWIIQLNPDAYQRIKDRGRLNTGWTRLKFREYLHVMQCYKCYRYGHIRERCRNDESCVRCGERHRPTSCEKDMKCRNCSFHNSIFAIKFKTDHLANDINCKIRSKEIEFFQSQIDYGQ</sequence>
<dbReference type="InterPro" id="IPR001878">
    <property type="entry name" value="Znf_CCHC"/>
</dbReference>
<accession>A0A4Y2UHI3</accession>
<gene>
    <name evidence="4" type="ORF">AVEN_61332_1</name>
</gene>